<dbReference type="PANTHER" id="PTHR10302:SF27">
    <property type="entry name" value="SINGLE-STRANDED DNA-BINDING PROTEIN"/>
    <property type="match status" value="1"/>
</dbReference>
<dbReference type="GO" id="GO:0003697">
    <property type="term" value="F:single-stranded DNA binding"/>
    <property type="evidence" value="ECO:0007669"/>
    <property type="project" value="UniProtKB-UniRule"/>
</dbReference>
<comment type="subunit">
    <text evidence="2">Homotetramer.</text>
</comment>
<dbReference type="CDD" id="cd04496">
    <property type="entry name" value="SSB_OBF"/>
    <property type="match status" value="1"/>
</dbReference>
<dbReference type="InterPro" id="IPR011344">
    <property type="entry name" value="ssDNA-bd"/>
</dbReference>
<dbReference type="HAMAP" id="MF_00984">
    <property type="entry name" value="SSB"/>
    <property type="match status" value="1"/>
</dbReference>
<evidence type="ECO:0000313" key="5">
    <source>
        <dbReference type="EMBL" id="AXI99627.1"/>
    </source>
</evidence>
<accession>A0A345UGM6</accession>
<keyword evidence="2" id="KW-0235">DNA replication</keyword>
<protein>
    <recommendedName>
        <fullName evidence="2 3">Single-stranded DNA-binding protein</fullName>
        <shortName evidence="2">SSB</shortName>
    </recommendedName>
</protein>
<comment type="caution">
    <text evidence="2">Lacks conserved residue(s) required for the propagation of feature annotation.</text>
</comment>
<keyword evidence="2" id="KW-0227">DNA damage</keyword>
<reference evidence="5 6" key="1">
    <citation type="submission" date="2018-03" db="EMBL/GenBank/DDBJ databases">
        <title>Phenotypic and genomic properties of Cyclonatronum proteinivorum gen. nov., sp. nov., a haloalkaliphilic bacteroidete from soda lakes possessing Na+-translocating rhodopsin.</title>
        <authorList>
            <person name="Toshchakov S.V."/>
            <person name="Korzhenkov A."/>
            <person name="Samarov N.I."/>
            <person name="Kublanov I.V."/>
            <person name="Muntyan M.S."/>
            <person name="Sorokin D.Y."/>
        </authorList>
    </citation>
    <scope>NUCLEOTIDE SEQUENCE [LARGE SCALE GENOMIC DNA]</scope>
    <source>
        <strain evidence="5 6">Omega</strain>
    </source>
</reference>
<dbReference type="PROSITE" id="PS50935">
    <property type="entry name" value="SSB"/>
    <property type="match status" value="1"/>
</dbReference>
<gene>
    <name evidence="5" type="ORF">CYPRO_0340</name>
</gene>
<keyword evidence="2" id="KW-0233">DNA recombination</keyword>
<dbReference type="RefSeq" id="WP_114982914.1">
    <property type="nucleotide sequence ID" value="NZ_CP027806.1"/>
</dbReference>
<dbReference type="PANTHER" id="PTHR10302">
    <property type="entry name" value="SINGLE-STRANDED DNA-BINDING PROTEIN"/>
    <property type="match status" value="1"/>
</dbReference>
<dbReference type="InterPro" id="IPR012340">
    <property type="entry name" value="NA-bd_OB-fold"/>
</dbReference>
<dbReference type="InterPro" id="IPR000424">
    <property type="entry name" value="Primosome_PriB/ssb"/>
</dbReference>
<evidence type="ECO:0000313" key="6">
    <source>
        <dbReference type="Proteomes" id="UP000254808"/>
    </source>
</evidence>
<feature type="compositionally biased region" description="Low complexity" evidence="4">
    <location>
        <begin position="108"/>
        <end position="132"/>
    </location>
</feature>
<keyword evidence="2" id="KW-0234">DNA repair</keyword>
<proteinExistence type="inferred from homology"/>
<dbReference type="OrthoDB" id="9809878at2"/>
<feature type="compositionally biased region" description="Polar residues" evidence="4">
    <location>
        <begin position="133"/>
        <end position="148"/>
    </location>
</feature>
<keyword evidence="1 2" id="KW-0238">DNA-binding</keyword>
<dbReference type="KEGG" id="cprv:CYPRO_0340"/>
<dbReference type="EMBL" id="CP027806">
    <property type="protein sequence ID" value="AXI99627.1"/>
    <property type="molecule type" value="Genomic_DNA"/>
</dbReference>
<sequence>MSSLNKAMIIGNLGADPEVRYTANNTAVATLSVATSERYRDNNGEMQERTEWHRVVAWSKLAELCQNYLKKGNKAYFEGPIQTRQWEDREGQKRYTTEIKALNIVLLSPPNQSDGNSGSSSNNYSQPSSKQNTNMAATGDVNNFNENMLNDVDDDLPF</sequence>
<dbReference type="GO" id="GO:0006260">
    <property type="term" value="P:DNA replication"/>
    <property type="evidence" value="ECO:0007669"/>
    <property type="project" value="UniProtKB-UniRule"/>
</dbReference>
<dbReference type="PIRSF" id="PIRSF002070">
    <property type="entry name" value="SSB"/>
    <property type="match status" value="1"/>
</dbReference>
<dbReference type="AlphaFoldDB" id="A0A345UGM6"/>
<name>A0A345UGM6_9BACT</name>
<keyword evidence="6" id="KW-1185">Reference proteome</keyword>
<dbReference type="GO" id="GO:0006310">
    <property type="term" value="P:DNA recombination"/>
    <property type="evidence" value="ECO:0007669"/>
    <property type="project" value="UniProtKB-UniRule"/>
</dbReference>
<feature type="region of interest" description="Disordered" evidence="4">
    <location>
        <begin position="107"/>
        <end position="158"/>
    </location>
</feature>
<dbReference type="SUPFAM" id="SSF50249">
    <property type="entry name" value="Nucleic acid-binding proteins"/>
    <property type="match status" value="1"/>
</dbReference>
<dbReference type="Pfam" id="PF00436">
    <property type="entry name" value="SSB"/>
    <property type="match status" value="1"/>
</dbReference>
<dbReference type="Gene3D" id="2.40.50.140">
    <property type="entry name" value="Nucleic acid-binding proteins"/>
    <property type="match status" value="1"/>
</dbReference>
<evidence type="ECO:0000256" key="1">
    <source>
        <dbReference type="ARBA" id="ARBA00023125"/>
    </source>
</evidence>
<evidence type="ECO:0000256" key="2">
    <source>
        <dbReference type="HAMAP-Rule" id="MF_00984"/>
    </source>
</evidence>
<evidence type="ECO:0000256" key="4">
    <source>
        <dbReference type="SAM" id="MobiDB-lite"/>
    </source>
</evidence>
<dbReference type="GO" id="GO:0009295">
    <property type="term" value="C:nucleoid"/>
    <property type="evidence" value="ECO:0007669"/>
    <property type="project" value="TreeGrafter"/>
</dbReference>
<dbReference type="NCBIfam" id="TIGR00621">
    <property type="entry name" value="ssb"/>
    <property type="match status" value="1"/>
</dbReference>
<organism evidence="5 6">
    <name type="scientific">Cyclonatronum proteinivorum</name>
    <dbReference type="NCBI Taxonomy" id="1457365"/>
    <lineage>
        <taxon>Bacteria</taxon>
        <taxon>Pseudomonadati</taxon>
        <taxon>Balneolota</taxon>
        <taxon>Balneolia</taxon>
        <taxon>Balneolales</taxon>
        <taxon>Cyclonatronaceae</taxon>
        <taxon>Cyclonatronum</taxon>
    </lineage>
</organism>
<dbReference type="GO" id="GO:0006281">
    <property type="term" value="P:DNA repair"/>
    <property type="evidence" value="ECO:0007669"/>
    <property type="project" value="UniProtKB-UniRule"/>
</dbReference>
<comment type="function">
    <text evidence="2">Plays an important role in DNA replication, recombination and repair. Binds to ssDNA and to an array of partner proteins to recruit them to their sites of action during DNA metabolism.</text>
</comment>
<dbReference type="Proteomes" id="UP000254808">
    <property type="component" value="Chromosome"/>
</dbReference>
<evidence type="ECO:0000256" key="3">
    <source>
        <dbReference type="PIRNR" id="PIRNR002070"/>
    </source>
</evidence>
<feature type="short sequence motif" description="Important for interaction with partner proteins" evidence="2">
    <location>
        <begin position="153"/>
        <end position="158"/>
    </location>
</feature>